<reference evidence="1" key="1">
    <citation type="journal article" date="2020" name="New Phytol.">
        <title>Comparative genomics reveals dynamic genome evolution in host specialist ectomycorrhizal fungi.</title>
        <authorList>
            <person name="Lofgren L.A."/>
            <person name="Nguyen N.H."/>
            <person name="Vilgalys R."/>
            <person name="Ruytinx J."/>
            <person name="Liao H.L."/>
            <person name="Branco S."/>
            <person name="Kuo A."/>
            <person name="LaButti K."/>
            <person name="Lipzen A."/>
            <person name="Andreopoulos W."/>
            <person name="Pangilinan J."/>
            <person name="Riley R."/>
            <person name="Hundley H."/>
            <person name="Na H."/>
            <person name="Barry K."/>
            <person name="Grigoriev I.V."/>
            <person name="Stajich J.E."/>
            <person name="Kennedy P.G."/>
        </authorList>
    </citation>
    <scope>NUCLEOTIDE SEQUENCE</scope>
    <source>
        <strain evidence="1">S12</strain>
    </source>
</reference>
<organism evidence="1 2">
    <name type="scientific">Suillus plorans</name>
    <dbReference type="NCBI Taxonomy" id="116603"/>
    <lineage>
        <taxon>Eukaryota</taxon>
        <taxon>Fungi</taxon>
        <taxon>Dikarya</taxon>
        <taxon>Basidiomycota</taxon>
        <taxon>Agaricomycotina</taxon>
        <taxon>Agaricomycetes</taxon>
        <taxon>Agaricomycetidae</taxon>
        <taxon>Boletales</taxon>
        <taxon>Suillineae</taxon>
        <taxon>Suillaceae</taxon>
        <taxon>Suillus</taxon>
    </lineage>
</organism>
<dbReference type="AlphaFoldDB" id="A0A9P7ACT3"/>
<evidence type="ECO:0000313" key="2">
    <source>
        <dbReference type="Proteomes" id="UP000719766"/>
    </source>
</evidence>
<proteinExistence type="predicted"/>
<protein>
    <submittedName>
        <fullName evidence="1">Uncharacterized protein</fullName>
    </submittedName>
</protein>
<comment type="caution">
    <text evidence="1">The sequence shown here is derived from an EMBL/GenBank/DDBJ whole genome shotgun (WGS) entry which is preliminary data.</text>
</comment>
<dbReference type="OrthoDB" id="2804702at2759"/>
<gene>
    <name evidence="1" type="ORF">HD556DRAFT_1247754</name>
</gene>
<dbReference type="GeneID" id="64592487"/>
<feature type="non-terminal residue" evidence="1">
    <location>
        <position position="1"/>
    </location>
</feature>
<dbReference type="EMBL" id="JABBWE010000087">
    <property type="protein sequence ID" value="KAG1786821.1"/>
    <property type="molecule type" value="Genomic_DNA"/>
</dbReference>
<name>A0A9P7ACT3_9AGAM</name>
<dbReference type="RefSeq" id="XP_041154222.1">
    <property type="nucleotide sequence ID" value="XM_041298723.1"/>
</dbReference>
<sequence>LSRNLEELAVTFISETIESIKPTPLKPAAPLNTRQEMFQKQQKLEQYITRSKELIAELSQAQSKEEKENIMCAVREWSRYVKFEH</sequence>
<dbReference type="Proteomes" id="UP000719766">
    <property type="component" value="Unassembled WGS sequence"/>
</dbReference>
<accession>A0A9P7ACT3</accession>
<keyword evidence="2" id="KW-1185">Reference proteome</keyword>
<evidence type="ECO:0000313" key="1">
    <source>
        <dbReference type="EMBL" id="KAG1786821.1"/>
    </source>
</evidence>